<name>A0A418ME93_9BACT</name>
<dbReference type="GO" id="GO:0003677">
    <property type="term" value="F:DNA binding"/>
    <property type="evidence" value="ECO:0007669"/>
    <property type="project" value="UniProtKB-KW"/>
</dbReference>
<evidence type="ECO:0000313" key="4">
    <source>
        <dbReference type="Proteomes" id="UP000283523"/>
    </source>
</evidence>
<keyword evidence="4" id="KW-1185">Reference proteome</keyword>
<dbReference type="InterPro" id="IPR010093">
    <property type="entry name" value="SinI_DNA-bd"/>
</dbReference>
<dbReference type="Pfam" id="PF12728">
    <property type="entry name" value="HTH_17"/>
    <property type="match status" value="1"/>
</dbReference>
<feature type="domain" description="Helix-turn-helix" evidence="2">
    <location>
        <begin position="51"/>
        <end position="100"/>
    </location>
</feature>
<dbReference type="SUPFAM" id="SSF46955">
    <property type="entry name" value="Putative DNA-binding domain"/>
    <property type="match status" value="1"/>
</dbReference>
<dbReference type="Proteomes" id="UP000283523">
    <property type="component" value="Unassembled WGS sequence"/>
</dbReference>
<reference evidence="3 4" key="1">
    <citation type="submission" date="2018-08" db="EMBL/GenBank/DDBJ databases">
        <title>Fibrisoma montanum sp. nov., isolated from Danxia mountain soil.</title>
        <authorList>
            <person name="Huang Y."/>
        </authorList>
    </citation>
    <scope>NUCLEOTIDE SEQUENCE [LARGE SCALE GENOMIC DNA]</scope>
    <source>
        <strain evidence="3 4">HYT19</strain>
    </source>
</reference>
<feature type="region of interest" description="Disordered" evidence="1">
    <location>
        <begin position="107"/>
        <end position="129"/>
    </location>
</feature>
<comment type="caution">
    <text evidence="3">The sequence shown here is derived from an EMBL/GenBank/DDBJ whole genome shotgun (WGS) entry which is preliminary data.</text>
</comment>
<organism evidence="3 4">
    <name type="scientific">Fibrisoma montanum</name>
    <dbReference type="NCBI Taxonomy" id="2305895"/>
    <lineage>
        <taxon>Bacteria</taxon>
        <taxon>Pseudomonadati</taxon>
        <taxon>Bacteroidota</taxon>
        <taxon>Cytophagia</taxon>
        <taxon>Cytophagales</taxon>
        <taxon>Spirosomataceae</taxon>
        <taxon>Fibrisoma</taxon>
    </lineage>
</organism>
<sequence>MGLMASEKDLITENPFAILVRRMNRIESQNEQILCYLQGKESSSASSDEILTIDQAADFLHLTTQTIYGLVSDRKIPFSKPTGSRLYFSRLELIEWLKSHRTATVDEQAQQYNQSRSSRGNRRGKGQVA</sequence>
<dbReference type="InterPro" id="IPR009061">
    <property type="entry name" value="DNA-bd_dom_put_sf"/>
</dbReference>
<keyword evidence="3" id="KW-0238">DNA-binding</keyword>
<protein>
    <submittedName>
        <fullName evidence="3">DNA-binding protein</fullName>
    </submittedName>
</protein>
<evidence type="ECO:0000259" key="2">
    <source>
        <dbReference type="Pfam" id="PF12728"/>
    </source>
</evidence>
<evidence type="ECO:0000313" key="3">
    <source>
        <dbReference type="EMBL" id="RIV25096.1"/>
    </source>
</evidence>
<dbReference type="AlphaFoldDB" id="A0A418ME93"/>
<gene>
    <name evidence="3" type="ORF">DYU11_07190</name>
</gene>
<feature type="compositionally biased region" description="Basic residues" evidence="1">
    <location>
        <begin position="119"/>
        <end position="129"/>
    </location>
</feature>
<proteinExistence type="predicted"/>
<dbReference type="InterPro" id="IPR041657">
    <property type="entry name" value="HTH_17"/>
</dbReference>
<dbReference type="NCBIfam" id="TIGR01764">
    <property type="entry name" value="excise"/>
    <property type="match status" value="1"/>
</dbReference>
<dbReference type="EMBL" id="QXED01000002">
    <property type="protein sequence ID" value="RIV25096.1"/>
    <property type="molecule type" value="Genomic_DNA"/>
</dbReference>
<evidence type="ECO:0000256" key="1">
    <source>
        <dbReference type="SAM" id="MobiDB-lite"/>
    </source>
</evidence>
<accession>A0A418ME93</accession>